<name>A0A3M2LR73_9ACTN</name>
<reference evidence="2 3" key="1">
    <citation type="submission" date="2018-10" db="EMBL/GenBank/DDBJ databases">
        <title>Isolation from soil.</title>
        <authorList>
            <person name="Hu J."/>
        </authorList>
    </citation>
    <scope>NUCLEOTIDE SEQUENCE [LARGE SCALE GENOMIC DNA]</scope>
    <source>
        <strain evidence="2 3">NEAU-Ht49</strain>
    </source>
</reference>
<evidence type="ECO:0000259" key="1">
    <source>
        <dbReference type="PROSITE" id="PS51186"/>
    </source>
</evidence>
<dbReference type="AlphaFoldDB" id="A0A3M2LR73"/>
<dbReference type="PANTHER" id="PTHR39173:SF1">
    <property type="entry name" value="ACETYLTRANSFERASE"/>
    <property type="match status" value="1"/>
</dbReference>
<feature type="domain" description="N-acetyltransferase" evidence="1">
    <location>
        <begin position="16"/>
        <end position="153"/>
    </location>
</feature>
<dbReference type="GO" id="GO:0016747">
    <property type="term" value="F:acyltransferase activity, transferring groups other than amino-acyl groups"/>
    <property type="evidence" value="ECO:0007669"/>
    <property type="project" value="InterPro"/>
</dbReference>
<protein>
    <submittedName>
        <fullName evidence="2">GNAT family N-acetyltransferase</fullName>
    </submittedName>
</protein>
<sequence>MREWEQASGTADADGLSVADLSVPGRFEEYAQQMRDGRLPWQRTYAGSWVRCFWWLDDAGEFIGRISIRPDLTPGVRDANHIGYAVRPGRRCEGHATAMLAAALPIAWNLGIDPVVLVCAETNAGSRTVIERNGGVLTEVGRGRCRYLAPRPDSFVPHPNSESDLTPHRFRPGLCAGHPAVQRRWPQRPLYAP</sequence>
<proteinExistence type="predicted"/>
<dbReference type="PROSITE" id="PS51186">
    <property type="entry name" value="GNAT"/>
    <property type="match status" value="1"/>
</dbReference>
<dbReference type="PANTHER" id="PTHR39173">
    <property type="entry name" value="ACETYLTRANSFERASE"/>
    <property type="match status" value="1"/>
</dbReference>
<organism evidence="2 3">
    <name type="scientific">Actinomadura harenae</name>
    <dbReference type="NCBI Taxonomy" id="2483351"/>
    <lineage>
        <taxon>Bacteria</taxon>
        <taxon>Bacillati</taxon>
        <taxon>Actinomycetota</taxon>
        <taxon>Actinomycetes</taxon>
        <taxon>Streptosporangiales</taxon>
        <taxon>Thermomonosporaceae</taxon>
        <taxon>Actinomadura</taxon>
    </lineage>
</organism>
<keyword evidence="2" id="KW-0808">Transferase</keyword>
<evidence type="ECO:0000313" key="3">
    <source>
        <dbReference type="Proteomes" id="UP000282674"/>
    </source>
</evidence>
<comment type="caution">
    <text evidence="2">The sequence shown here is derived from an EMBL/GenBank/DDBJ whole genome shotgun (WGS) entry which is preliminary data.</text>
</comment>
<accession>A0A3M2LR73</accession>
<evidence type="ECO:0000313" key="2">
    <source>
        <dbReference type="EMBL" id="RMI39984.1"/>
    </source>
</evidence>
<dbReference type="Proteomes" id="UP000282674">
    <property type="component" value="Unassembled WGS sequence"/>
</dbReference>
<dbReference type="Gene3D" id="3.40.630.30">
    <property type="match status" value="1"/>
</dbReference>
<keyword evidence="3" id="KW-1185">Reference proteome</keyword>
<dbReference type="Pfam" id="PF13302">
    <property type="entry name" value="Acetyltransf_3"/>
    <property type="match status" value="1"/>
</dbReference>
<dbReference type="InterPro" id="IPR000182">
    <property type="entry name" value="GNAT_dom"/>
</dbReference>
<dbReference type="OrthoDB" id="9797989at2"/>
<dbReference type="InterPro" id="IPR016181">
    <property type="entry name" value="Acyl_CoA_acyltransferase"/>
</dbReference>
<dbReference type="SUPFAM" id="SSF55729">
    <property type="entry name" value="Acyl-CoA N-acyltransferases (Nat)"/>
    <property type="match status" value="1"/>
</dbReference>
<gene>
    <name evidence="2" type="ORF">EBO15_28190</name>
</gene>
<dbReference type="EMBL" id="RFFG01000060">
    <property type="protein sequence ID" value="RMI39984.1"/>
    <property type="molecule type" value="Genomic_DNA"/>
</dbReference>